<feature type="signal peptide" evidence="6">
    <location>
        <begin position="1"/>
        <end position="15"/>
    </location>
</feature>
<dbReference type="GO" id="GO:0006508">
    <property type="term" value="P:proteolysis"/>
    <property type="evidence" value="ECO:0007669"/>
    <property type="project" value="UniProtKB-KW"/>
</dbReference>
<dbReference type="KEGG" id="pmrn:116952826"/>
<dbReference type="AlphaFoldDB" id="A0AAJ7U2C0"/>
<dbReference type="RefSeq" id="XP_032828417.1">
    <property type="nucleotide sequence ID" value="XM_032972526.1"/>
</dbReference>
<keyword evidence="2" id="KW-0645">Protease</keyword>
<dbReference type="Proteomes" id="UP001318040">
    <property type="component" value="Chromosome 48"/>
</dbReference>
<name>A0AAJ7U2C0_PETMA</name>
<accession>A0AAJ7U2C0</accession>
<dbReference type="InterPro" id="IPR042269">
    <property type="entry name" value="Ser_carbopepase_S28_SKS"/>
</dbReference>
<keyword evidence="3 6" id="KW-0732">Signal</keyword>
<evidence type="ECO:0000256" key="2">
    <source>
        <dbReference type="ARBA" id="ARBA00022670"/>
    </source>
</evidence>
<sequence>MSPLLLLSLASIVIASSLTSFCESSLSQGLAYWRIRHRMHVLRRRQQHAQLWGSDPSLQGPASRRLMSFLRNVELKQPLDHLDPACNKTFKQRVWVNSLFWKRPRGPVFLYIGGESALNSNDVFVGQHVRLAQSHGALLVAAEHRFYGKSVNEEGLSDKNLRYLTISQALADLVRVHRYVSDEFGLKQGHAWVSFGGSYPGSLSAWFRLKHPELIHTAVASSAPVRAQLDYAGYDEVVGQSLRNSMVGGSDECVSSMREGFERLDKLLEQRKYEEVQNDFEACGSLQKARDRATFVGNLASVVMAAVQYDELESKHNIAEVCDKMTDRTVGEPYLRLAHLAKTHLLDDTRTCVQSSYDEYLFTLQNEAADPELSEMRQWFFQKCSEIGVFQSCYPERGCPLSRLLTLEADVDVCVRVFGLSLQDVSRGVDGTNRVYGANHPDGTRVIFVNGDIDPWHKLSVLKSLSPLLPAIVINGTSHCADMEAPKMNDIYALRHARQEIEKQIVQWLQ</sequence>
<evidence type="ECO:0000256" key="3">
    <source>
        <dbReference type="ARBA" id="ARBA00022729"/>
    </source>
</evidence>
<reference evidence="8" key="1">
    <citation type="submission" date="2025-08" db="UniProtKB">
        <authorList>
            <consortium name="RefSeq"/>
        </authorList>
    </citation>
    <scope>IDENTIFICATION</scope>
    <source>
        <tissue evidence="8">Sperm</tissue>
    </source>
</reference>
<evidence type="ECO:0000256" key="5">
    <source>
        <dbReference type="ARBA" id="ARBA00023180"/>
    </source>
</evidence>
<evidence type="ECO:0000313" key="8">
    <source>
        <dbReference type="RefSeq" id="XP_032828417.1"/>
    </source>
</evidence>
<keyword evidence="4" id="KW-0378">Hydrolase</keyword>
<comment type="similarity">
    <text evidence="1">Belongs to the peptidase S28 family.</text>
</comment>
<evidence type="ECO:0000256" key="1">
    <source>
        <dbReference type="ARBA" id="ARBA00011079"/>
    </source>
</evidence>
<evidence type="ECO:0000256" key="6">
    <source>
        <dbReference type="SAM" id="SignalP"/>
    </source>
</evidence>
<dbReference type="InterPro" id="IPR008758">
    <property type="entry name" value="Peptidase_S28"/>
</dbReference>
<keyword evidence="7" id="KW-1185">Reference proteome</keyword>
<dbReference type="GO" id="GO:0005768">
    <property type="term" value="C:endosome"/>
    <property type="evidence" value="ECO:0007669"/>
    <property type="project" value="TreeGrafter"/>
</dbReference>
<dbReference type="GO" id="GO:0070008">
    <property type="term" value="F:serine-type exopeptidase activity"/>
    <property type="evidence" value="ECO:0007669"/>
    <property type="project" value="InterPro"/>
</dbReference>
<protein>
    <submittedName>
        <fullName evidence="8">Thymus-specific serine protease-like isoform X1</fullName>
    </submittedName>
</protein>
<dbReference type="PANTHER" id="PTHR11010">
    <property type="entry name" value="PROTEASE S28 PRO-X CARBOXYPEPTIDASE-RELATED"/>
    <property type="match status" value="1"/>
</dbReference>
<evidence type="ECO:0000256" key="4">
    <source>
        <dbReference type="ARBA" id="ARBA00022801"/>
    </source>
</evidence>
<dbReference type="GO" id="GO:0005764">
    <property type="term" value="C:lysosome"/>
    <property type="evidence" value="ECO:0007669"/>
    <property type="project" value="TreeGrafter"/>
</dbReference>
<proteinExistence type="inferred from homology"/>
<dbReference type="InterPro" id="IPR029058">
    <property type="entry name" value="AB_hydrolase_fold"/>
</dbReference>
<feature type="chain" id="PRO_5042615590" evidence="6">
    <location>
        <begin position="16"/>
        <end position="510"/>
    </location>
</feature>
<keyword evidence="5" id="KW-0325">Glycoprotein</keyword>
<dbReference type="Pfam" id="PF05577">
    <property type="entry name" value="Peptidase_S28"/>
    <property type="match status" value="1"/>
</dbReference>
<dbReference type="GO" id="GO:0008239">
    <property type="term" value="F:dipeptidyl-peptidase activity"/>
    <property type="evidence" value="ECO:0007669"/>
    <property type="project" value="TreeGrafter"/>
</dbReference>
<gene>
    <name evidence="8" type="primary">LOC116952826</name>
</gene>
<dbReference type="SUPFAM" id="SSF53474">
    <property type="entry name" value="alpha/beta-Hydrolases"/>
    <property type="match status" value="1"/>
</dbReference>
<dbReference type="PANTHER" id="PTHR11010:SF11">
    <property type="entry name" value="THYMUS-SPECIFIC SERINE PROTEASE"/>
    <property type="match status" value="1"/>
</dbReference>
<evidence type="ECO:0000313" key="7">
    <source>
        <dbReference type="Proteomes" id="UP001318040"/>
    </source>
</evidence>
<dbReference type="Gene3D" id="3.40.50.1820">
    <property type="entry name" value="alpha/beta hydrolase"/>
    <property type="match status" value="1"/>
</dbReference>
<dbReference type="Gene3D" id="1.20.120.980">
    <property type="entry name" value="Serine carboxypeptidase S28, SKS domain"/>
    <property type="match status" value="1"/>
</dbReference>
<organism evidence="7 8">
    <name type="scientific">Petromyzon marinus</name>
    <name type="common">Sea lamprey</name>
    <dbReference type="NCBI Taxonomy" id="7757"/>
    <lineage>
        <taxon>Eukaryota</taxon>
        <taxon>Metazoa</taxon>
        <taxon>Chordata</taxon>
        <taxon>Craniata</taxon>
        <taxon>Vertebrata</taxon>
        <taxon>Cyclostomata</taxon>
        <taxon>Hyperoartia</taxon>
        <taxon>Petromyzontiformes</taxon>
        <taxon>Petromyzontidae</taxon>
        <taxon>Petromyzon</taxon>
    </lineage>
</organism>